<accession>M6VQB3</accession>
<dbReference type="EMBL" id="AKWD02000064">
    <property type="protein sequence ID" value="EMO51768.1"/>
    <property type="molecule type" value="Genomic_DNA"/>
</dbReference>
<dbReference type="AlphaFoldDB" id="M6VQB3"/>
<proteinExistence type="predicted"/>
<evidence type="ECO:0000313" key="2">
    <source>
        <dbReference type="Proteomes" id="UP000012112"/>
    </source>
</evidence>
<evidence type="ECO:0000313" key="1">
    <source>
        <dbReference type="EMBL" id="EMO51768.1"/>
    </source>
</evidence>
<reference evidence="1 2" key="1">
    <citation type="submission" date="2013-01" db="EMBL/GenBank/DDBJ databases">
        <authorList>
            <person name="Harkins D.M."/>
            <person name="Durkin A.S."/>
            <person name="Brinkac L.M."/>
            <person name="Haft D.H."/>
            <person name="Selengut J.D."/>
            <person name="Sanka R."/>
            <person name="DePew J."/>
            <person name="Purushe J."/>
            <person name="Matthias M.A."/>
            <person name="Vinetz J.M."/>
            <person name="Sutton G.G."/>
            <person name="Nierman W.C."/>
            <person name="Fouts D.E."/>
        </authorList>
    </citation>
    <scope>NUCLEOTIDE SEQUENCE [LARGE SCALE GENOMIC DNA]</scope>
    <source>
        <strain evidence="1 2">HAI1536</strain>
    </source>
</reference>
<name>M6VQB3_9LEPT</name>
<sequence>MTRAESEVRQHQIRPDFLTLNSVYLKLVELSPNFDFTDKS</sequence>
<comment type="caution">
    <text evidence="1">The sequence shown here is derived from an EMBL/GenBank/DDBJ whole genome shotgun (WGS) entry which is preliminary data.</text>
</comment>
<organism evidence="1 2">
    <name type="scientific">Leptospira noguchii</name>
    <dbReference type="NCBI Taxonomy" id="28182"/>
    <lineage>
        <taxon>Bacteria</taxon>
        <taxon>Pseudomonadati</taxon>
        <taxon>Spirochaetota</taxon>
        <taxon>Spirochaetia</taxon>
        <taxon>Leptospirales</taxon>
        <taxon>Leptospiraceae</taxon>
        <taxon>Leptospira</taxon>
    </lineage>
</organism>
<gene>
    <name evidence="1" type="ORF">LEP1GSC172_2502</name>
</gene>
<dbReference type="Proteomes" id="UP000012112">
    <property type="component" value="Unassembled WGS sequence"/>
</dbReference>
<protein>
    <submittedName>
        <fullName evidence="1">Uncharacterized protein</fullName>
    </submittedName>
</protein>